<reference evidence="2 3" key="1">
    <citation type="submission" date="2016-10" db="EMBL/GenBank/DDBJ databases">
        <authorList>
            <person name="de Groot N.N."/>
        </authorList>
    </citation>
    <scope>NUCLEOTIDE SEQUENCE [LARGE SCALE GENOMIC DNA]</scope>
    <source>
        <strain evidence="2 3">GAS522</strain>
    </source>
</reference>
<feature type="transmembrane region" description="Helical" evidence="1">
    <location>
        <begin position="35"/>
        <end position="54"/>
    </location>
</feature>
<keyword evidence="1" id="KW-1133">Transmembrane helix</keyword>
<evidence type="ECO:0000313" key="2">
    <source>
        <dbReference type="EMBL" id="SEC61598.1"/>
    </source>
</evidence>
<evidence type="ECO:0000256" key="1">
    <source>
        <dbReference type="SAM" id="Phobius"/>
    </source>
</evidence>
<dbReference type="OrthoDB" id="8265688at2"/>
<protein>
    <submittedName>
        <fullName evidence="2">Uncharacterized protein</fullName>
    </submittedName>
</protein>
<dbReference type="Proteomes" id="UP000183208">
    <property type="component" value="Unassembled WGS sequence"/>
</dbReference>
<name>A0A1H4TZG9_9BRAD</name>
<gene>
    <name evidence="2" type="ORF">SAMN05444171_1860</name>
</gene>
<dbReference type="RefSeq" id="WP_074818011.1">
    <property type="nucleotide sequence ID" value="NZ_FNTI01000001.1"/>
</dbReference>
<proteinExistence type="predicted"/>
<keyword evidence="1" id="KW-0812">Transmembrane</keyword>
<evidence type="ECO:0000313" key="3">
    <source>
        <dbReference type="Proteomes" id="UP000183208"/>
    </source>
</evidence>
<sequence length="60" mass="6743">MLASIIFNVVIIAVMVWCGRFSAKYAERRGRARRPWFLLGALFFPIPSIVLALLPPRGAL</sequence>
<dbReference type="EMBL" id="FNTI01000001">
    <property type="protein sequence ID" value="SEC61598.1"/>
    <property type="molecule type" value="Genomic_DNA"/>
</dbReference>
<accession>A0A1H4TZG9</accession>
<organism evidence="2 3">
    <name type="scientific">Bradyrhizobium lablabi</name>
    <dbReference type="NCBI Taxonomy" id="722472"/>
    <lineage>
        <taxon>Bacteria</taxon>
        <taxon>Pseudomonadati</taxon>
        <taxon>Pseudomonadota</taxon>
        <taxon>Alphaproteobacteria</taxon>
        <taxon>Hyphomicrobiales</taxon>
        <taxon>Nitrobacteraceae</taxon>
        <taxon>Bradyrhizobium</taxon>
    </lineage>
</organism>
<feature type="transmembrane region" description="Helical" evidence="1">
    <location>
        <begin position="6"/>
        <end position="23"/>
    </location>
</feature>
<keyword evidence="1" id="KW-0472">Membrane</keyword>
<dbReference type="AlphaFoldDB" id="A0A1H4TZG9"/>